<dbReference type="EMBL" id="MN739040">
    <property type="protein sequence ID" value="QHS85105.1"/>
    <property type="molecule type" value="Genomic_DNA"/>
</dbReference>
<accession>A0A6C0AYR5</accession>
<name>A0A6C0AYR5_9ZZZZ</name>
<organism evidence="2">
    <name type="scientific">viral metagenome</name>
    <dbReference type="NCBI Taxonomy" id="1070528"/>
    <lineage>
        <taxon>unclassified sequences</taxon>
        <taxon>metagenomes</taxon>
        <taxon>organismal metagenomes</taxon>
    </lineage>
</organism>
<proteinExistence type="predicted"/>
<sequence>MVQEMFVYVAPIIAFLIVSLSMYLISGNKEKNKTSNIFIRNILPAFAVSMVVFVIMKYRDNLFNSEPMMAGNYFENV</sequence>
<feature type="transmembrane region" description="Helical" evidence="1">
    <location>
        <begin position="6"/>
        <end position="25"/>
    </location>
</feature>
<protein>
    <submittedName>
        <fullName evidence="2">Uncharacterized protein</fullName>
    </submittedName>
</protein>
<keyword evidence="1" id="KW-0472">Membrane</keyword>
<keyword evidence="1" id="KW-1133">Transmembrane helix</keyword>
<feature type="transmembrane region" description="Helical" evidence="1">
    <location>
        <begin position="37"/>
        <end position="58"/>
    </location>
</feature>
<evidence type="ECO:0000313" key="2">
    <source>
        <dbReference type="EMBL" id="QHS85105.1"/>
    </source>
</evidence>
<dbReference type="AlphaFoldDB" id="A0A6C0AYR5"/>
<keyword evidence="1" id="KW-0812">Transmembrane</keyword>
<evidence type="ECO:0000256" key="1">
    <source>
        <dbReference type="SAM" id="Phobius"/>
    </source>
</evidence>
<reference evidence="2" key="1">
    <citation type="journal article" date="2020" name="Nature">
        <title>Giant virus diversity and host interactions through global metagenomics.</title>
        <authorList>
            <person name="Schulz F."/>
            <person name="Roux S."/>
            <person name="Paez-Espino D."/>
            <person name="Jungbluth S."/>
            <person name="Walsh D.A."/>
            <person name="Denef V.J."/>
            <person name="McMahon K.D."/>
            <person name="Konstantinidis K.T."/>
            <person name="Eloe-Fadrosh E.A."/>
            <person name="Kyrpides N.C."/>
            <person name="Woyke T."/>
        </authorList>
    </citation>
    <scope>NUCLEOTIDE SEQUENCE</scope>
    <source>
        <strain evidence="2">GVMAG-M-3300009182-67</strain>
    </source>
</reference>